<proteinExistence type="predicted"/>
<name>A0AAV7WHQ7_PLEWA</name>
<feature type="region of interest" description="Disordered" evidence="1">
    <location>
        <begin position="1"/>
        <end position="24"/>
    </location>
</feature>
<evidence type="ECO:0000313" key="2">
    <source>
        <dbReference type="EMBL" id="KAJ1212350.1"/>
    </source>
</evidence>
<feature type="compositionally biased region" description="Gly residues" evidence="1">
    <location>
        <begin position="1"/>
        <end position="15"/>
    </location>
</feature>
<gene>
    <name evidence="2" type="ORF">NDU88_000014</name>
</gene>
<protein>
    <submittedName>
        <fullName evidence="2">Uncharacterized protein</fullName>
    </submittedName>
</protein>
<dbReference type="Proteomes" id="UP001066276">
    <property type="component" value="Chromosome 1_1"/>
</dbReference>
<evidence type="ECO:0000313" key="3">
    <source>
        <dbReference type="Proteomes" id="UP001066276"/>
    </source>
</evidence>
<evidence type="ECO:0000256" key="1">
    <source>
        <dbReference type="SAM" id="MobiDB-lite"/>
    </source>
</evidence>
<keyword evidence="3" id="KW-1185">Reference proteome</keyword>
<organism evidence="2 3">
    <name type="scientific">Pleurodeles waltl</name>
    <name type="common">Iberian ribbed newt</name>
    <dbReference type="NCBI Taxonomy" id="8319"/>
    <lineage>
        <taxon>Eukaryota</taxon>
        <taxon>Metazoa</taxon>
        <taxon>Chordata</taxon>
        <taxon>Craniata</taxon>
        <taxon>Vertebrata</taxon>
        <taxon>Euteleostomi</taxon>
        <taxon>Amphibia</taxon>
        <taxon>Batrachia</taxon>
        <taxon>Caudata</taxon>
        <taxon>Salamandroidea</taxon>
        <taxon>Salamandridae</taxon>
        <taxon>Pleurodelinae</taxon>
        <taxon>Pleurodeles</taxon>
    </lineage>
</organism>
<reference evidence="2" key="1">
    <citation type="journal article" date="2022" name="bioRxiv">
        <title>Sequencing and chromosome-scale assembly of the giantPleurodeles waltlgenome.</title>
        <authorList>
            <person name="Brown T."/>
            <person name="Elewa A."/>
            <person name="Iarovenko S."/>
            <person name="Subramanian E."/>
            <person name="Araus A.J."/>
            <person name="Petzold A."/>
            <person name="Susuki M."/>
            <person name="Suzuki K.-i.T."/>
            <person name="Hayashi T."/>
            <person name="Toyoda A."/>
            <person name="Oliveira C."/>
            <person name="Osipova E."/>
            <person name="Leigh N.D."/>
            <person name="Simon A."/>
            <person name="Yun M.H."/>
        </authorList>
    </citation>
    <scope>NUCLEOTIDE SEQUENCE</scope>
    <source>
        <strain evidence="2">20211129_DDA</strain>
        <tissue evidence="2">Liver</tissue>
    </source>
</reference>
<accession>A0AAV7WHQ7</accession>
<dbReference type="AlphaFoldDB" id="A0AAV7WHQ7"/>
<dbReference type="EMBL" id="JANPWB010000001">
    <property type="protein sequence ID" value="KAJ1212350.1"/>
    <property type="molecule type" value="Genomic_DNA"/>
</dbReference>
<sequence>MYFRVSGGGGSTGGAGRRRESTAVHGGEKISWVCTDVMYHRHQLWSQQPGPPKDKKELVIGLCRLMCPPVHCKRDVNRNLQMCRSVTVWNLSL</sequence>
<comment type="caution">
    <text evidence="2">The sequence shown here is derived from an EMBL/GenBank/DDBJ whole genome shotgun (WGS) entry which is preliminary data.</text>
</comment>